<dbReference type="AlphaFoldDB" id="A0AAU8K5G1"/>
<reference evidence="3" key="1">
    <citation type="submission" date="2024-06" db="EMBL/GenBank/DDBJ databases">
        <title>The genome sequences of Kitasatospora sp. strain HUAS MG31.</title>
        <authorList>
            <person name="Mo P."/>
        </authorList>
    </citation>
    <scope>NUCLEOTIDE SEQUENCE</scope>
    <source>
        <strain evidence="3">HUAS MG31</strain>
    </source>
</reference>
<accession>A0AAU8K5G1</accession>
<name>A0AAU8K5G1_9ACTN</name>
<keyword evidence="2" id="KW-0732">Signal</keyword>
<dbReference type="KEGG" id="kcm:ABWK59_32920"/>
<feature type="coiled-coil region" evidence="1">
    <location>
        <begin position="120"/>
        <end position="171"/>
    </location>
</feature>
<dbReference type="RefSeq" id="WP_354644325.1">
    <property type="nucleotide sequence ID" value="NZ_CP159872.1"/>
</dbReference>
<evidence type="ECO:0000256" key="1">
    <source>
        <dbReference type="SAM" id="Coils"/>
    </source>
</evidence>
<organism evidence="3">
    <name type="scientific">Kitasatospora camelliae</name>
    <dbReference type="NCBI Taxonomy" id="3156397"/>
    <lineage>
        <taxon>Bacteria</taxon>
        <taxon>Bacillati</taxon>
        <taxon>Actinomycetota</taxon>
        <taxon>Actinomycetes</taxon>
        <taxon>Kitasatosporales</taxon>
        <taxon>Streptomycetaceae</taxon>
        <taxon>Kitasatospora</taxon>
    </lineage>
</organism>
<keyword evidence="1" id="KW-0175">Coiled coil</keyword>
<feature type="signal peptide" evidence="2">
    <location>
        <begin position="1"/>
        <end position="27"/>
    </location>
</feature>
<proteinExistence type="predicted"/>
<evidence type="ECO:0000313" key="3">
    <source>
        <dbReference type="EMBL" id="XCM83389.1"/>
    </source>
</evidence>
<feature type="chain" id="PRO_5043313905" evidence="2">
    <location>
        <begin position="28"/>
        <end position="468"/>
    </location>
</feature>
<protein>
    <submittedName>
        <fullName evidence="3">Uncharacterized protein</fullName>
    </submittedName>
</protein>
<dbReference type="EMBL" id="CP159872">
    <property type="protein sequence ID" value="XCM83389.1"/>
    <property type="molecule type" value="Genomic_DNA"/>
</dbReference>
<sequence length="468" mass="49882">MTGPVRRLAALALAVVTVFVPVLPAGASGGTTAAAIESVATSSAYSPSLNSQLTAFNRQLAELPTQRSLDDQQADLDRRTAAYNEQSKAVLAALDANDEKIQQHNAVVGQYPDGAPPSVADALNSEANAINAEQQQLKQKAGTIADEGDAIKSAQQDLDDKQNKLTSKRSSLQATRGHLVLQMATELVARLTAPPAVAGSPDGGDRGRPPAVAVRTDGGDRVSGVVSRGPLDRWADQHGVRIDARPVDAVLSPAALTKVSAANVGVLQPTRSFDGLIKQGDGTYRAVSLRDPSRPPTAAQRAFDATVNSGGSAIALVDGRKVVISGVDVVDAPSTSPATPPQRHLALGLGGRVQPFAEKYGYEHLMDFTRAQLRRELIGRLEDPNYRIHVSLKDLKDLPNTLARGRAYEEGMRTFPFDANGKIPAYAATWERAPGVTDWEMYLIHTLPGVLERTTFYDENNHVVADPF</sequence>
<evidence type="ECO:0000256" key="2">
    <source>
        <dbReference type="SAM" id="SignalP"/>
    </source>
</evidence>
<gene>
    <name evidence="3" type="ORF">ABWK59_32920</name>
</gene>